<accession>A0A8S2EU74</accession>
<feature type="chain" id="PRO_5036273476" evidence="1">
    <location>
        <begin position="19"/>
        <end position="86"/>
    </location>
</feature>
<reference evidence="2" key="1">
    <citation type="submission" date="2021-02" db="EMBL/GenBank/DDBJ databases">
        <authorList>
            <person name="Nowell W R."/>
        </authorList>
    </citation>
    <scope>NUCLEOTIDE SEQUENCE</scope>
</reference>
<dbReference type="EMBL" id="CAJOBA010038873">
    <property type="protein sequence ID" value="CAF4068372.1"/>
    <property type="molecule type" value="Genomic_DNA"/>
</dbReference>
<protein>
    <submittedName>
        <fullName evidence="2">Uncharacterized protein</fullName>
    </submittedName>
</protein>
<comment type="caution">
    <text evidence="2">The sequence shown here is derived from an EMBL/GenBank/DDBJ whole genome shotgun (WGS) entry which is preliminary data.</text>
</comment>
<evidence type="ECO:0000313" key="4">
    <source>
        <dbReference type="Proteomes" id="UP000677228"/>
    </source>
</evidence>
<sequence length="86" mass="9416">MSLPTVTLLSGITIAVAACKTNDEVGAAESDQAAVNTVSEWFIRPDLTAKQFYITEDEYQQLSQQPNGKLRYGALTRVLTHSKNAQ</sequence>
<organism evidence="2 4">
    <name type="scientific">Didymodactylos carnosus</name>
    <dbReference type="NCBI Taxonomy" id="1234261"/>
    <lineage>
        <taxon>Eukaryota</taxon>
        <taxon>Metazoa</taxon>
        <taxon>Spiralia</taxon>
        <taxon>Gnathifera</taxon>
        <taxon>Rotifera</taxon>
        <taxon>Eurotatoria</taxon>
        <taxon>Bdelloidea</taxon>
        <taxon>Philodinida</taxon>
        <taxon>Philodinidae</taxon>
        <taxon>Didymodactylos</taxon>
    </lineage>
</organism>
<feature type="signal peptide" evidence="1">
    <location>
        <begin position="1"/>
        <end position="18"/>
    </location>
</feature>
<proteinExistence type="predicted"/>
<dbReference type="Proteomes" id="UP000682733">
    <property type="component" value="Unassembled WGS sequence"/>
</dbReference>
<name>A0A8S2EU74_9BILA</name>
<dbReference type="Proteomes" id="UP000677228">
    <property type="component" value="Unassembled WGS sequence"/>
</dbReference>
<dbReference type="EMBL" id="CAJNOK010017320">
    <property type="protein sequence ID" value="CAF1261917.1"/>
    <property type="molecule type" value="Genomic_DNA"/>
</dbReference>
<evidence type="ECO:0000313" key="2">
    <source>
        <dbReference type="EMBL" id="CAF1261917.1"/>
    </source>
</evidence>
<evidence type="ECO:0000313" key="3">
    <source>
        <dbReference type="EMBL" id="CAF4068372.1"/>
    </source>
</evidence>
<evidence type="ECO:0000256" key="1">
    <source>
        <dbReference type="SAM" id="SignalP"/>
    </source>
</evidence>
<keyword evidence="1" id="KW-0732">Signal</keyword>
<dbReference type="AlphaFoldDB" id="A0A8S2EU74"/>
<gene>
    <name evidence="2" type="ORF">OVA965_LOCUS26770</name>
    <name evidence="3" type="ORF">TMI583_LOCUS27509</name>
</gene>